<evidence type="ECO:0008006" key="4">
    <source>
        <dbReference type="Google" id="ProtNLM"/>
    </source>
</evidence>
<dbReference type="InterPro" id="IPR021917">
    <property type="entry name" value="Unchr_Zn-peptidase-like"/>
</dbReference>
<gene>
    <name evidence="2" type="ORF">G7Z17_g2941</name>
</gene>
<dbReference type="EMBL" id="JAANBB010000033">
    <property type="protein sequence ID" value="KAF7554334.1"/>
    <property type="molecule type" value="Genomic_DNA"/>
</dbReference>
<dbReference type="OrthoDB" id="74460at2759"/>
<feature type="compositionally biased region" description="Acidic residues" evidence="1">
    <location>
        <begin position="693"/>
        <end position="718"/>
    </location>
</feature>
<name>A0A9P5LJT0_9HYPO</name>
<reference evidence="2" key="1">
    <citation type="submission" date="2020-03" db="EMBL/GenBank/DDBJ databases">
        <title>Draft Genome Sequence of Cylindrodendrum hubeiense.</title>
        <authorList>
            <person name="Buettner E."/>
            <person name="Kellner H."/>
        </authorList>
    </citation>
    <scope>NUCLEOTIDE SEQUENCE</scope>
    <source>
        <strain evidence="2">IHI 201604</strain>
    </source>
</reference>
<dbReference type="Proteomes" id="UP000722485">
    <property type="component" value="Unassembled WGS sequence"/>
</dbReference>
<evidence type="ECO:0000313" key="3">
    <source>
        <dbReference type="Proteomes" id="UP000722485"/>
    </source>
</evidence>
<evidence type="ECO:0000256" key="1">
    <source>
        <dbReference type="SAM" id="MobiDB-lite"/>
    </source>
</evidence>
<evidence type="ECO:0000313" key="2">
    <source>
        <dbReference type="EMBL" id="KAF7554334.1"/>
    </source>
</evidence>
<keyword evidence="3" id="KW-1185">Reference proteome</keyword>
<feature type="region of interest" description="Disordered" evidence="1">
    <location>
        <begin position="657"/>
        <end position="718"/>
    </location>
</feature>
<sequence>MFTFDNIQDDEEVFQRCVLISGRCEAVAEGSDTFIQVETRSNGDEISFPTQKWPMSHGWFKALVILTPGVNSIRFMSEGDESQSTVTPPLHLAILVAKDSPLMIDCPARKFGALSGAHSSIDAAIAKFRLTAYMWQALTAEEMRSNGLGRRSFRLEEEWAPDTLSQLTQRQLTMDSTAKVHLIRADKTVAELRNAQFAQQNPRAAKPNELHEIFSHSLKGYGAPFNSEARPVVAGLILDSTYDAQNDLILAHAALGAHNPNGLSLGMIGSHLTYSWPRFLEEVPDCLLDLAPPGDQVGNDNGECASMWEACSVGQGAFLHEVGHAFSAPHTTGIMARGYSKDWPKCFLAKTAFSVHAETEGIEPVTPTTHNNCRWDIRDMLRFVNLPHFNHPHDTVLNKNCPSIEIQDEDDISTMVISCEAGIVRVLFNGMAEGGPSVTNLQTSVRYTVEELQHRFDMQEPLEIEVLSRNGKHTTRDVARLIANISSIRVPGTGIRLQKQSVMSREAPTNSWQWAVMFKKRGLDGTLVSASKIDLRVGCILDGAIVHYKDGTQIPCGPRGQNGKDLNMGGHQAKKIAIPKNVDVVKVAVGTGGSELRGLRIWLSNGKAMGALNKRESDSVEILVPGSNQRIIGFYGASNLDSWQSCHEFGIVTAPKDQSIPDSVYDMPELQNNSDSGAGRPSKKRKIDRVESETEDEATSEDEDNGYDDDSDIDDNED</sequence>
<dbReference type="Pfam" id="PF12044">
    <property type="entry name" value="Metallopep"/>
    <property type="match status" value="1"/>
</dbReference>
<proteinExistence type="predicted"/>
<dbReference type="PANTHER" id="PTHR21054">
    <property type="entry name" value="ZINC METALLOPROTEINASE-RELATED"/>
    <property type="match status" value="1"/>
</dbReference>
<dbReference type="InterPro" id="IPR053002">
    <property type="entry name" value="Metalloproteinase_M10B"/>
</dbReference>
<accession>A0A9P5LJT0</accession>
<dbReference type="PANTHER" id="PTHR21054:SF2">
    <property type="entry name" value="MIP04191P"/>
    <property type="match status" value="1"/>
</dbReference>
<dbReference type="GO" id="GO:0005737">
    <property type="term" value="C:cytoplasm"/>
    <property type="evidence" value="ECO:0007669"/>
    <property type="project" value="TreeGrafter"/>
</dbReference>
<protein>
    <recommendedName>
        <fullName evidence="4">Zinc metalloproteinase</fullName>
    </recommendedName>
</protein>
<comment type="caution">
    <text evidence="2">The sequence shown here is derived from an EMBL/GenBank/DDBJ whole genome shotgun (WGS) entry which is preliminary data.</text>
</comment>
<organism evidence="2 3">
    <name type="scientific">Cylindrodendrum hubeiense</name>
    <dbReference type="NCBI Taxonomy" id="595255"/>
    <lineage>
        <taxon>Eukaryota</taxon>
        <taxon>Fungi</taxon>
        <taxon>Dikarya</taxon>
        <taxon>Ascomycota</taxon>
        <taxon>Pezizomycotina</taxon>
        <taxon>Sordariomycetes</taxon>
        <taxon>Hypocreomycetidae</taxon>
        <taxon>Hypocreales</taxon>
        <taxon>Nectriaceae</taxon>
        <taxon>Cylindrodendrum</taxon>
    </lineage>
</organism>
<dbReference type="AlphaFoldDB" id="A0A9P5LJT0"/>